<accession>A0AAW9TTK4</accession>
<dbReference type="EMBL" id="WISR01000184">
    <property type="protein sequence ID" value="MQW35470.1"/>
    <property type="molecule type" value="Genomic_DNA"/>
</dbReference>
<reference evidence="2 3" key="1">
    <citation type="journal article" date="2013" name="Genome Biol.">
        <title>Comparative genomics of the core and accessory genomes of 48 Sinorhizobium strains comprising five genospecies.</title>
        <authorList>
            <person name="Sugawara M."/>
            <person name="Epstein B."/>
            <person name="Badgley B.D."/>
            <person name="Unno T."/>
            <person name="Xu L."/>
            <person name="Reese J."/>
            <person name="Gyaneshwar P."/>
            <person name="Denny R."/>
            <person name="Mudge J."/>
            <person name="Bharti A.K."/>
            <person name="Farmer A.D."/>
            <person name="May G.D."/>
            <person name="Woodward J.E."/>
            <person name="Medigue C."/>
            <person name="Vallenet D."/>
            <person name="Lajus A."/>
            <person name="Rouy Z."/>
            <person name="Martinez-Vaz B."/>
            <person name="Tiffin P."/>
            <person name="Young N.D."/>
            <person name="Sadowsky M.J."/>
        </authorList>
    </citation>
    <scope>NUCLEOTIDE SEQUENCE [LARGE SCALE GENOMIC DNA]</scope>
    <source>
        <strain evidence="2 3">N6B1</strain>
    </source>
</reference>
<dbReference type="Proteomes" id="UP000429484">
    <property type="component" value="Unassembled WGS sequence"/>
</dbReference>
<evidence type="ECO:0000313" key="3">
    <source>
        <dbReference type="Proteomes" id="UP000429484"/>
    </source>
</evidence>
<evidence type="ECO:0000313" key="2">
    <source>
        <dbReference type="EMBL" id="MQW35470.1"/>
    </source>
</evidence>
<comment type="caution">
    <text evidence="2">The sequence shown here is derived from an EMBL/GenBank/DDBJ whole genome shotgun (WGS) entry which is preliminary data.</text>
</comment>
<feature type="compositionally biased region" description="Low complexity" evidence="1">
    <location>
        <begin position="35"/>
        <end position="44"/>
    </location>
</feature>
<feature type="region of interest" description="Disordered" evidence="1">
    <location>
        <begin position="31"/>
        <end position="58"/>
    </location>
</feature>
<evidence type="ECO:0000256" key="1">
    <source>
        <dbReference type="SAM" id="MobiDB-lite"/>
    </source>
</evidence>
<dbReference type="AlphaFoldDB" id="A0AAW9TTK4"/>
<dbReference type="SMR" id="A0AAW9TTK4"/>
<sequence>MPRACANSGDRLDIEHLRFFRKRILDTAIKTAEQPAAAPAAPAASHTPVEPKRPAASPLPAGTYIPLYGLARQPKPTNCRPPIGKRWKKSAFERATTRVSGFRRSGLWPRR</sequence>
<gene>
    <name evidence="2" type="ORF">GHK53_22550</name>
</gene>
<name>A0AAW9TTK4_RHIML</name>
<organism evidence="2 3">
    <name type="scientific">Rhizobium meliloti</name>
    <name type="common">Ensifer meliloti</name>
    <name type="synonym">Sinorhizobium meliloti</name>
    <dbReference type="NCBI Taxonomy" id="382"/>
    <lineage>
        <taxon>Bacteria</taxon>
        <taxon>Pseudomonadati</taxon>
        <taxon>Pseudomonadota</taxon>
        <taxon>Alphaproteobacteria</taxon>
        <taxon>Hyphomicrobiales</taxon>
        <taxon>Rhizobiaceae</taxon>
        <taxon>Sinorhizobium/Ensifer group</taxon>
        <taxon>Sinorhizobium</taxon>
    </lineage>
</organism>
<protein>
    <submittedName>
        <fullName evidence="2">Uncharacterized protein</fullName>
    </submittedName>
</protein>
<proteinExistence type="predicted"/>